<feature type="domain" description="Transglycosylase SLT" evidence="1">
    <location>
        <begin position="35"/>
        <end position="116"/>
    </location>
</feature>
<name>A0A0F9WPF8_9ZZZZ</name>
<organism evidence="2">
    <name type="scientific">marine sediment metagenome</name>
    <dbReference type="NCBI Taxonomy" id="412755"/>
    <lineage>
        <taxon>unclassified sequences</taxon>
        <taxon>metagenomes</taxon>
        <taxon>ecological metagenomes</taxon>
    </lineage>
</organism>
<reference evidence="2" key="1">
    <citation type="journal article" date="2015" name="Nature">
        <title>Complex archaea that bridge the gap between prokaryotes and eukaryotes.</title>
        <authorList>
            <person name="Spang A."/>
            <person name="Saw J.H."/>
            <person name="Jorgensen S.L."/>
            <person name="Zaremba-Niedzwiedzka K."/>
            <person name="Martijn J."/>
            <person name="Lind A.E."/>
            <person name="van Eijk R."/>
            <person name="Schleper C."/>
            <person name="Guy L."/>
            <person name="Ettema T.J."/>
        </authorList>
    </citation>
    <scope>NUCLEOTIDE SEQUENCE</scope>
</reference>
<accession>A0A0F9WPF8</accession>
<sequence>MHNLLFKAVAISLFVTGIATQAQADEPITPLSYQCLQDVSQRYGIHTDVLFAILMVEGGTVGKDNAGNTNGTYDIGPFQINSMHLPEIRTKGITESQLRNNGCTNANVAAWILQRSVMNERVLSGINDEDSYLKALARYHSATPVHNERYAGLLRNAFSRLYASQGSAR</sequence>
<dbReference type="EMBL" id="LAZR01000228">
    <property type="protein sequence ID" value="KKN80598.1"/>
    <property type="molecule type" value="Genomic_DNA"/>
</dbReference>
<dbReference type="Gene3D" id="1.10.530.10">
    <property type="match status" value="1"/>
</dbReference>
<proteinExistence type="predicted"/>
<dbReference type="Pfam" id="PF01464">
    <property type="entry name" value="SLT"/>
    <property type="match status" value="1"/>
</dbReference>
<dbReference type="InterPro" id="IPR008258">
    <property type="entry name" value="Transglycosylase_SLT_dom_1"/>
</dbReference>
<evidence type="ECO:0000313" key="2">
    <source>
        <dbReference type="EMBL" id="KKN80598.1"/>
    </source>
</evidence>
<dbReference type="InterPro" id="IPR023346">
    <property type="entry name" value="Lysozyme-like_dom_sf"/>
</dbReference>
<dbReference type="AlphaFoldDB" id="A0A0F9WPF8"/>
<gene>
    <name evidence="2" type="ORF">LCGC14_0328170</name>
</gene>
<comment type="caution">
    <text evidence="2">The sequence shown here is derived from an EMBL/GenBank/DDBJ whole genome shotgun (WGS) entry which is preliminary data.</text>
</comment>
<evidence type="ECO:0000259" key="1">
    <source>
        <dbReference type="Pfam" id="PF01464"/>
    </source>
</evidence>
<protein>
    <recommendedName>
        <fullName evidence="1">Transglycosylase SLT domain-containing protein</fullName>
    </recommendedName>
</protein>
<dbReference type="CDD" id="cd13400">
    <property type="entry name" value="LT_IagB-like"/>
    <property type="match status" value="1"/>
</dbReference>
<dbReference type="SUPFAM" id="SSF53955">
    <property type="entry name" value="Lysozyme-like"/>
    <property type="match status" value="1"/>
</dbReference>